<dbReference type="Pfam" id="PF00067">
    <property type="entry name" value="p450"/>
    <property type="match status" value="1"/>
</dbReference>
<dbReference type="InterPro" id="IPR050196">
    <property type="entry name" value="Cytochrome_P450_Monoox"/>
</dbReference>
<dbReference type="EMBL" id="VTWU01000001">
    <property type="protein sequence ID" value="KAA9339135.1"/>
    <property type="molecule type" value="Genomic_DNA"/>
</dbReference>
<keyword evidence="6 8" id="KW-0503">Monooxygenase</keyword>
<evidence type="ECO:0000256" key="1">
    <source>
        <dbReference type="ARBA" id="ARBA00010617"/>
    </source>
</evidence>
<dbReference type="AlphaFoldDB" id="A0A7L4ZVU2"/>
<evidence type="ECO:0000256" key="6">
    <source>
        <dbReference type="ARBA" id="ARBA00023033"/>
    </source>
</evidence>
<protein>
    <submittedName>
        <fullName evidence="9">Cytochrome P450</fullName>
    </submittedName>
</protein>
<dbReference type="GO" id="GO:0020037">
    <property type="term" value="F:heme binding"/>
    <property type="evidence" value="ECO:0007669"/>
    <property type="project" value="InterPro"/>
</dbReference>
<keyword evidence="10" id="KW-1185">Reference proteome</keyword>
<dbReference type="GO" id="GO:0005506">
    <property type="term" value="F:iron ion binding"/>
    <property type="evidence" value="ECO:0007669"/>
    <property type="project" value="InterPro"/>
</dbReference>
<dbReference type="Proteomes" id="UP000326380">
    <property type="component" value="Unassembled WGS sequence"/>
</dbReference>
<evidence type="ECO:0000313" key="10">
    <source>
        <dbReference type="Proteomes" id="UP000326380"/>
    </source>
</evidence>
<dbReference type="GO" id="GO:0004497">
    <property type="term" value="F:monooxygenase activity"/>
    <property type="evidence" value="ECO:0007669"/>
    <property type="project" value="UniProtKB-KW"/>
</dbReference>
<feature type="binding site" description="axial binding residue" evidence="7">
    <location>
        <position position="410"/>
    </location>
    <ligand>
        <name>heme</name>
        <dbReference type="ChEBI" id="CHEBI:30413"/>
    </ligand>
    <ligandPart>
        <name>Fe</name>
        <dbReference type="ChEBI" id="CHEBI:18248"/>
    </ligandPart>
</feature>
<evidence type="ECO:0000256" key="4">
    <source>
        <dbReference type="ARBA" id="ARBA00023002"/>
    </source>
</evidence>
<evidence type="ECO:0000256" key="8">
    <source>
        <dbReference type="RuleBase" id="RU000461"/>
    </source>
</evidence>
<comment type="cofactor">
    <cofactor evidence="7">
        <name>heme</name>
        <dbReference type="ChEBI" id="CHEBI:30413"/>
    </cofactor>
</comment>
<sequence>MSAASPAITPLPRVPRLVSFRNSVALAGNPIPVMNAYLDAYGDTVSLYLGGVRPMLLTRDPGLMQHILQRNHRNYPKSELSHGIARYLGQGLLTSEGSYWLQQRRLIQPGFHRQRLAALTDLMLGVIEESLEPLAAQAARQGGSVTVEVHELMTATAFRIMARSVFSTSMSEAELQRLAELLTLNQAFYVRTVRQPYLRPWLQLSGQYRHHDRLATEMRGLVRHYIQQRQQAQAAGAPAPNDLLQMLLDARYEDTGEPMTEEQVLDEAAILLVAGHETSANALSWLWYLLARHPAEAARVRAELQAVLGDRSPGFADLPALPYSMQVLQETLRLYPPAWIMDRVAQHDDDYNGLPLPKGTLISAYVYGAHHLPRLWEEPEAFRPARFGKDNPREQPAYAYLPFGGGPRQCIGNQFALTEMQLVLLETLRRFDVELLDDAHPGLRPLITLRPRNPIRLRFRLLRG</sequence>
<dbReference type="RefSeq" id="WP_151076783.1">
    <property type="nucleotide sequence ID" value="NZ_CP047647.1"/>
</dbReference>
<accession>A0A7L4ZVU2</accession>
<evidence type="ECO:0000313" key="9">
    <source>
        <dbReference type="EMBL" id="KAA9339135.1"/>
    </source>
</evidence>
<dbReference type="InterPro" id="IPR017972">
    <property type="entry name" value="Cyt_P450_CS"/>
</dbReference>
<evidence type="ECO:0000256" key="5">
    <source>
        <dbReference type="ARBA" id="ARBA00023004"/>
    </source>
</evidence>
<evidence type="ECO:0000256" key="2">
    <source>
        <dbReference type="ARBA" id="ARBA00022617"/>
    </source>
</evidence>
<dbReference type="InterPro" id="IPR001128">
    <property type="entry name" value="Cyt_P450"/>
</dbReference>
<dbReference type="InterPro" id="IPR002401">
    <property type="entry name" value="Cyt_P450_E_grp-I"/>
</dbReference>
<dbReference type="PRINTS" id="PR00385">
    <property type="entry name" value="P450"/>
</dbReference>
<proteinExistence type="inferred from homology"/>
<organism evidence="9 10">
    <name type="scientific">Hymenobacter busanensis</name>
    <dbReference type="NCBI Taxonomy" id="2607656"/>
    <lineage>
        <taxon>Bacteria</taxon>
        <taxon>Pseudomonadati</taxon>
        <taxon>Bacteroidota</taxon>
        <taxon>Cytophagia</taxon>
        <taxon>Cytophagales</taxon>
        <taxon>Hymenobacteraceae</taxon>
        <taxon>Hymenobacter</taxon>
    </lineage>
</organism>
<dbReference type="GO" id="GO:0016705">
    <property type="term" value="F:oxidoreductase activity, acting on paired donors, with incorporation or reduction of molecular oxygen"/>
    <property type="evidence" value="ECO:0007669"/>
    <property type="project" value="InterPro"/>
</dbReference>
<dbReference type="PANTHER" id="PTHR24291">
    <property type="entry name" value="CYTOCHROME P450 FAMILY 4"/>
    <property type="match status" value="1"/>
</dbReference>
<name>A0A7L4ZVU2_9BACT</name>
<comment type="caution">
    <text evidence="9">The sequence shown here is derived from an EMBL/GenBank/DDBJ whole genome shotgun (WGS) entry which is preliminary data.</text>
</comment>
<comment type="similarity">
    <text evidence="1 8">Belongs to the cytochrome P450 family.</text>
</comment>
<keyword evidence="2 7" id="KW-0349">Heme</keyword>
<keyword evidence="5 7" id="KW-0408">Iron</keyword>
<dbReference type="InterPro" id="IPR036396">
    <property type="entry name" value="Cyt_P450_sf"/>
</dbReference>
<dbReference type="PANTHER" id="PTHR24291:SF50">
    <property type="entry name" value="BIFUNCTIONAL ALBAFLAVENONE MONOOXYGENASE_TERPENE SYNTHASE"/>
    <property type="match status" value="1"/>
</dbReference>
<reference evidence="9 10" key="1">
    <citation type="submission" date="2019-09" db="EMBL/GenBank/DDBJ databases">
        <title>Genome sequence of Hymenobacter sp. M3.</title>
        <authorList>
            <person name="Srinivasan S."/>
        </authorList>
    </citation>
    <scope>NUCLEOTIDE SEQUENCE [LARGE SCALE GENOMIC DNA]</scope>
    <source>
        <strain evidence="9 10">M3</strain>
    </source>
</reference>
<dbReference type="PROSITE" id="PS00086">
    <property type="entry name" value="CYTOCHROME_P450"/>
    <property type="match status" value="1"/>
</dbReference>
<dbReference type="Gene3D" id="1.10.630.10">
    <property type="entry name" value="Cytochrome P450"/>
    <property type="match status" value="1"/>
</dbReference>
<evidence type="ECO:0000256" key="7">
    <source>
        <dbReference type="PIRSR" id="PIRSR602401-1"/>
    </source>
</evidence>
<gene>
    <name evidence="9" type="ORF">F0P96_00435</name>
</gene>
<dbReference type="SUPFAM" id="SSF48264">
    <property type="entry name" value="Cytochrome P450"/>
    <property type="match status" value="1"/>
</dbReference>
<dbReference type="PRINTS" id="PR00463">
    <property type="entry name" value="EP450I"/>
</dbReference>
<keyword evidence="4 8" id="KW-0560">Oxidoreductase</keyword>
<keyword evidence="3 7" id="KW-0479">Metal-binding</keyword>
<evidence type="ECO:0000256" key="3">
    <source>
        <dbReference type="ARBA" id="ARBA00022723"/>
    </source>
</evidence>